<evidence type="ECO:0000313" key="17">
    <source>
        <dbReference type="Proteomes" id="UP000516314"/>
    </source>
</evidence>
<evidence type="ECO:0000256" key="12">
    <source>
        <dbReference type="PIRSR" id="PIRSR615500-1"/>
    </source>
</evidence>
<dbReference type="Gene3D" id="3.50.30.30">
    <property type="match status" value="1"/>
</dbReference>
<dbReference type="InterPro" id="IPR037045">
    <property type="entry name" value="S8pro/Inhibitor_I9_sf"/>
</dbReference>
<feature type="active site" description="Charge relay system" evidence="12 13">
    <location>
        <position position="156"/>
    </location>
</feature>
<keyword evidence="10" id="KW-0325">Glycoprotein</keyword>
<comment type="subcellular location">
    <subcellularLocation>
        <location evidence="1">Nucleus</location>
    </subcellularLocation>
</comment>
<comment type="similarity">
    <text evidence="2 13">Belongs to the peptidase S8 family.</text>
</comment>
<evidence type="ECO:0000256" key="1">
    <source>
        <dbReference type="ARBA" id="ARBA00004123"/>
    </source>
</evidence>
<dbReference type="PROSITE" id="PS00138">
    <property type="entry name" value="SUBTILASE_SER"/>
    <property type="match status" value="1"/>
</dbReference>
<dbReference type="Proteomes" id="UP000516314">
    <property type="component" value="Chromosome 5"/>
</dbReference>
<dbReference type="Gene3D" id="3.40.50.200">
    <property type="entry name" value="Peptidase S8/S53 domain"/>
    <property type="match status" value="1"/>
</dbReference>
<dbReference type="Pfam" id="PF00082">
    <property type="entry name" value="Peptidase_S8"/>
    <property type="match status" value="1"/>
</dbReference>
<evidence type="ECO:0000259" key="15">
    <source>
        <dbReference type="PROSITE" id="PS50982"/>
    </source>
</evidence>
<dbReference type="PANTHER" id="PTHR10795">
    <property type="entry name" value="PROPROTEIN CONVERTASE SUBTILISIN/KEXIN"/>
    <property type="match status" value="1"/>
</dbReference>
<evidence type="ECO:0000256" key="2">
    <source>
        <dbReference type="ARBA" id="ARBA00011073"/>
    </source>
</evidence>
<dbReference type="InterPro" id="IPR046450">
    <property type="entry name" value="PA_dom_sf"/>
</dbReference>
<keyword evidence="3 13" id="KW-0645">Protease</keyword>
<dbReference type="Gene3D" id="3.30.70.80">
    <property type="entry name" value="Peptidase S8 propeptide/proteinase inhibitor I9"/>
    <property type="match status" value="1"/>
</dbReference>
<evidence type="ECO:0000256" key="6">
    <source>
        <dbReference type="ARBA" id="ARBA00022825"/>
    </source>
</evidence>
<dbReference type="FunFam" id="3.40.50.200:FF:000006">
    <property type="entry name" value="Subtilisin-like protease SBT1.5"/>
    <property type="match status" value="1"/>
</dbReference>
<evidence type="ECO:0000256" key="3">
    <source>
        <dbReference type="ARBA" id="ARBA00022670"/>
    </source>
</evidence>
<feature type="active site" description="Charge relay system" evidence="12 13">
    <location>
        <position position="89"/>
    </location>
</feature>
<feature type="domain" description="MBD" evidence="15">
    <location>
        <begin position="780"/>
        <end position="850"/>
    </location>
</feature>
<sequence length="914" mass="99958">MPRHENAKEAIFYSYKRHINGFAAILDENEAAEIAKHPDVVSVFPNKGRKLHTTHSWNFMLLAKNGVVHKSSLWNKAGYGEDTIIANLDTGVWPESKSFSDEGYGAVPARWKGRCHKDVPCNRKLIGARYFNKGYLAYTGLPSNASYETCRDHDGHGSHTLSTAAGNFVPGANVFGIGNGTASGGSPKARVAAYKVCWPPVDGAECFDADILAAIEAAIEDGVDVLSASVGGDAGDYMSDGIAIGSFHAVKNGVTVVCSAGNSGPKSGTVSNVAPWVITVGASSMDREFQAFVELKNGQSFKGTSLSKPLPEEKMYSLISAADADVANGNVTDALLCKKGSLDPKKVKGKILVCLRGDNARVDKGMQAAAAGAAGMVLCNDKASGNEIISDAHVLPASQIDYKDGETLFSYLSSTKDPKGYIKAPTATLNTKPAPFMASFSSRGPNTITPGILKPDITAPGVNIIAAFTEATGPTDLNSDNRRTPFNTESGTSMSCPHISGVVGLLKTLHPHWSPAAIRSAIMTTSRTRDNRLKIFQMTLRPLPVTPSGYVFGELTWTDSHHYWTYGAFCVSLRESSDREIRSVCGLDDQTKNHTLVSGFWVRPGNEAMQTRSSSSPSANHRRETQLQIADPTSFCGKIMPGWTVVNRPRSSNNGVVDTYFIEPGTGRQFSSLEAIHRHLAGEVNDRRLTRAGSFFQDKTRVYEGSRTKQDHRGVEYASKGFRLPRGWSVEEVPRKNSHYIDKYYVERKTGKRFRSLVSVERYLRESRNSIEQQLRVLQNRRGHSKDFRLPDGWIVEEKPRRSSSHIDRSYIEPGTGNKFRSMAAVERYLISVGNITLDSVSMVHSERLPLLMNRNGIRFQSEVNDPNPPKKVKWVLTGSGGNMFTANVRGSNVSSLVKHTWSEAFVSLIEDRS</sequence>
<dbReference type="InterPro" id="IPR003137">
    <property type="entry name" value="PA_domain"/>
</dbReference>
<dbReference type="InterPro" id="IPR001739">
    <property type="entry name" value="Methyl_CpG_DNA-bd"/>
</dbReference>
<dbReference type="EMBL" id="LR881470">
    <property type="protein sequence ID" value="CAD5335372.1"/>
    <property type="molecule type" value="Genomic_DNA"/>
</dbReference>
<evidence type="ECO:0000256" key="9">
    <source>
        <dbReference type="ARBA" id="ARBA00023163"/>
    </source>
</evidence>
<dbReference type="PRINTS" id="PR00723">
    <property type="entry name" value="SUBTILISIN"/>
</dbReference>
<dbReference type="InterPro" id="IPR000209">
    <property type="entry name" value="Peptidase_S8/S53_dom"/>
</dbReference>
<evidence type="ECO:0000256" key="8">
    <source>
        <dbReference type="ARBA" id="ARBA00023125"/>
    </source>
</evidence>
<keyword evidence="9" id="KW-0804">Transcription</keyword>
<evidence type="ECO:0000256" key="11">
    <source>
        <dbReference type="ARBA" id="ARBA00023242"/>
    </source>
</evidence>
<evidence type="ECO:0000256" key="4">
    <source>
        <dbReference type="ARBA" id="ARBA00022729"/>
    </source>
</evidence>
<keyword evidence="8" id="KW-0238">DNA-binding</keyword>
<dbReference type="SUPFAM" id="SSF54171">
    <property type="entry name" value="DNA-binding domain"/>
    <property type="match status" value="3"/>
</dbReference>
<keyword evidence="5 13" id="KW-0378">Hydrolase</keyword>
<keyword evidence="6 13" id="KW-0720">Serine protease</keyword>
<keyword evidence="7" id="KW-0805">Transcription regulation</keyword>
<feature type="region of interest" description="Disordered" evidence="14">
    <location>
        <begin position="607"/>
        <end position="626"/>
    </location>
</feature>
<feature type="domain" description="MBD" evidence="15">
    <location>
        <begin position="714"/>
        <end position="779"/>
    </location>
</feature>
<dbReference type="SUPFAM" id="SSF52743">
    <property type="entry name" value="Subtilisin-like"/>
    <property type="match status" value="1"/>
</dbReference>
<gene>
    <name evidence="16" type="ORF">AT9943_LOCUS22630</name>
</gene>
<dbReference type="PROSITE" id="PS50982">
    <property type="entry name" value="MBD"/>
    <property type="match status" value="3"/>
</dbReference>
<dbReference type="CDD" id="cd04852">
    <property type="entry name" value="Peptidases_S8_3"/>
    <property type="match status" value="1"/>
</dbReference>
<dbReference type="CDD" id="cd02120">
    <property type="entry name" value="PA_subtilisin_like"/>
    <property type="match status" value="1"/>
</dbReference>
<dbReference type="InterPro" id="IPR015500">
    <property type="entry name" value="Peptidase_S8_subtilisin-rel"/>
</dbReference>
<keyword evidence="4" id="KW-0732">Signal</keyword>
<reference evidence="16 17" key="1">
    <citation type="submission" date="2020-09" db="EMBL/GenBank/DDBJ databases">
        <authorList>
            <person name="Ashkenazy H."/>
        </authorList>
    </citation>
    <scope>NUCLEOTIDE SEQUENCE [LARGE SCALE GENOMIC DNA]</scope>
    <source>
        <strain evidence="17">cv. Cdm-0</strain>
    </source>
</reference>
<dbReference type="Pfam" id="PF02225">
    <property type="entry name" value="PA"/>
    <property type="match status" value="1"/>
</dbReference>
<organism evidence="16 17">
    <name type="scientific">Arabidopsis thaliana</name>
    <name type="common">Mouse-ear cress</name>
    <dbReference type="NCBI Taxonomy" id="3702"/>
    <lineage>
        <taxon>Eukaryota</taxon>
        <taxon>Viridiplantae</taxon>
        <taxon>Streptophyta</taxon>
        <taxon>Embryophyta</taxon>
        <taxon>Tracheophyta</taxon>
        <taxon>Spermatophyta</taxon>
        <taxon>Magnoliopsida</taxon>
        <taxon>eudicotyledons</taxon>
        <taxon>Gunneridae</taxon>
        <taxon>Pentapetalae</taxon>
        <taxon>rosids</taxon>
        <taxon>malvids</taxon>
        <taxon>Brassicales</taxon>
        <taxon>Brassicaceae</taxon>
        <taxon>Camelineae</taxon>
        <taxon>Arabidopsis</taxon>
    </lineage>
</organism>
<dbReference type="Pfam" id="PF05922">
    <property type="entry name" value="Inhibitor_I9"/>
    <property type="match status" value="1"/>
</dbReference>
<dbReference type="PROSITE" id="PS51892">
    <property type="entry name" value="SUBTILASE"/>
    <property type="match status" value="1"/>
</dbReference>
<evidence type="ECO:0000256" key="13">
    <source>
        <dbReference type="PROSITE-ProRule" id="PRU01240"/>
    </source>
</evidence>
<dbReference type="GO" id="GO:0006508">
    <property type="term" value="P:proteolysis"/>
    <property type="evidence" value="ECO:0007669"/>
    <property type="project" value="UniProtKB-KW"/>
</dbReference>
<dbReference type="AlphaFoldDB" id="A0A7G2FLH1"/>
<dbReference type="GO" id="GO:0005634">
    <property type="term" value="C:nucleus"/>
    <property type="evidence" value="ECO:0007669"/>
    <property type="project" value="UniProtKB-SubCell"/>
</dbReference>
<evidence type="ECO:0000256" key="5">
    <source>
        <dbReference type="ARBA" id="ARBA00022801"/>
    </source>
</evidence>
<dbReference type="InterPro" id="IPR023828">
    <property type="entry name" value="Peptidase_S8_Ser-AS"/>
</dbReference>
<dbReference type="InterPro" id="IPR036852">
    <property type="entry name" value="Peptidase_S8/S53_dom_sf"/>
</dbReference>
<evidence type="ECO:0000256" key="7">
    <source>
        <dbReference type="ARBA" id="ARBA00023015"/>
    </source>
</evidence>
<dbReference type="FunFam" id="3.50.30.30:FF:000005">
    <property type="entry name" value="subtilisin-like protease SBT1.5"/>
    <property type="match status" value="1"/>
</dbReference>
<feature type="domain" description="MBD" evidence="15">
    <location>
        <begin position="629"/>
        <end position="700"/>
    </location>
</feature>
<dbReference type="GO" id="GO:0003677">
    <property type="term" value="F:DNA binding"/>
    <property type="evidence" value="ECO:0007669"/>
    <property type="project" value="UniProtKB-KW"/>
</dbReference>
<accession>A0A7G2FLH1</accession>
<dbReference type="InterPro" id="IPR045051">
    <property type="entry name" value="SBT"/>
</dbReference>
<feature type="active site" description="Charge relay system" evidence="12 13">
    <location>
        <position position="493"/>
    </location>
</feature>
<feature type="compositionally biased region" description="Polar residues" evidence="14">
    <location>
        <begin position="608"/>
        <end position="619"/>
    </location>
</feature>
<dbReference type="Gene3D" id="3.30.890.10">
    <property type="entry name" value="Methyl-cpg-binding Protein 2, Chain A"/>
    <property type="match status" value="3"/>
</dbReference>
<dbReference type="InterPro" id="IPR034197">
    <property type="entry name" value="Peptidases_S8_3"/>
</dbReference>
<dbReference type="InterPro" id="IPR010259">
    <property type="entry name" value="S8pro/Inhibitor_I9"/>
</dbReference>
<name>A0A7G2FLH1_ARATH</name>
<proteinExistence type="inferred from homology"/>
<dbReference type="CDD" id="cd01396">
    <property type="entry name" value="MeCP2_MBD"/>
    <property type="match status" value="1"/>
</dbReference>
<keyword evidence="11" id="KW-0539">Nucleus</keyword>
<dbReference type="SUPFAM" id="SSF52025">
    <property type="entry name" value="PA domain"/>
    <property type="match status" value="1"/>
</dbReference>
<dbReference type="InterPro" id="IPR016177">
    <property type="entry name" value="DNA-bd_dom_sf"/>
</dbReference>
<protein>
    <submittedName>
        <fullName evidence="16">(thale cress) hypothetical protein</fullName>
    </submittedName>
</protein>
<evidence type="ECO:0000256" key="14">
    <source>
        <dbReference type="SAM" id="MobiDB-lite"/>
    </source>
</evidence>
<dbReference type="Pfam" id="PF01429">
    <property type="entry name" value="MBD"/>
    <property type="match status" value="2"/>
</dbReference>
<evidence type="ECO:0000256" key="10">
    <source>
        <dbReference type="ARBA" id="ARBA00023180"/>
    </source>
</evidence>
<dbReference type="GO" id="GO:0004252">
    <property type="term" value="F:serine-type endopeptidase activity"/>
    <property type="evidence" value="ECO:0007669"/>
    <property type="project" value="UniProtKB-UniRule"/>
</dbReference>
<evidence type="ECO:0000313" key="16">
    <source>
        <dbReference type="EMBL" id="CAD5335372.1"/>
    </source>
</evidence>